<dbReference type="PANTHER" id="PTHR24258">
    <property type="entry name" value="SERINE PROTEASE-RELATED"/>
    <property type="match status" value="1"/>
</dbReference>
<evidence type="ECO:0000313" key="11">
    <source>
        <dbReference type="Proteomes" id="UP001160148"/>
    </source>
</evidence>
<dbReference type="InterPro" id="IPR001254">
    <property type="entry name" value="Trypsin_dom"/>
</dbReference>
<evidence type="ECO:0000256" key="5">
    <source>
        <dbReference type="ARBA" id="ARBA00022825"/>
    </source>
</evidence>
<dbReference type="Gene3D" id="2.40.10.10">
    <property type="entry name" value="Trypsin-like serine proteases"/>
    <property type="match status" value="2"/>
</dbReference>
<dbReference type="PANTHER" id="PTHR24258:SF136">
    <property type="entry name" value="GH06673P-RELATED"/>
    <property type="match status" value="1"/>
</dbReference>
<dbReference type="PRINTS" id="PR00722">
    <property type="entry name" value="CHYMOTRYPSIN"/>
</dbReference>
<dbReference type="CDD" id="cd00190">
    <property type="entry name" value="Tryp_SPc"/>
    <property type="match status" value="1"/>
</dbReference>
<dbReference type="EMBL" id="CARXXK010000001">
    <property type="protein sequence ID" value="CAI6347491.1"/>
    <property type="molecule type" value="Genomic_DNA"/>
</dbReference>
<dbReference type="InterPro" id="IPR018114">
    <property type="entry name" value="TRYPSIN_HIS"/>
</dbReference>
<dbReference type="SUPFAM" id="SSF50494">
    <property type="entry name" value="Trypsin-like serine proteases"/>
    <property type="match status" value="1"/>
</dbReference>
<dbReference type="InterPro" id="IPR043504">
    <property type="entry name" value="Peptidase_S1_PA_chymotrypsin"/>
</dbReference>
<dbReference type="PROSITE" id="PS00134">
    <property type="entry name" value="TRYPSIN_HIS"/>
    <property type="match status" value="1"/>
</dbReference>
<keyword evidence="11" id="KW-1185">Reference proteome</keyword>
<organism evidence="10 11">
    <name type="scientific">Macrosiphum euphorbiae</name>
    <name type="common">potato aphid</name>
    <dbReference type="NCBI Taxonomy" id="13131"/>
    <lineage>
        <taxon>Eukaryota</taxon>
        <taxon>Metazoa</taxon>
        <taxon>Ecdysozoa</taxon>
        <taxon>Arthropoda</taxon>
        <taxon>Hexapoda</taxon>
        <taxon>Insecta</taxon>
        <taxon>Pterygota</taxon>
        <taxon>Neoptera</taxon>
        <taxon>Paraneoptera</taxon>
        <taxon>Hemiptera</taxon>
        <taxon>Sternorrhyncha</taxon>
        <taxon>Aphidomorpha</taxon>
        <taxon>Aphidoidea</taxon>
        <taxon>Aphididae</taxon>
        <taxon>Macrosiphini</taxon>
        <taxon>Macrosiphum</taxon>
    </lineage>
</organism>
<accession>A0AAV0W0F5</accession>
<keyword evidence="2" id="KW-0964">Secreted</keyword>
<dbReference type="PROSITE" id="PS00135">
    <property type="entry name" value="TRYPSIN_SER"/>
    <property type="match status" value="1"/>
</dbReference>
<keyword evidence="8" id="KW-0472">Membrane</keyword>
<evidence type="ECO:0000256" key="2">
    <source>
        <dbReference type="ARBA" id="ARBA00022525"/>
    </source>
</evidence>
<name>A0AAV0W0F5_9HEMI</name>
<evidence type="ECO:0000256" key="3">
    <source>
        <dbReference type="ARBA" id="ARBA00022670"/>
    </source>
</evidence>
<feature type="transmembrane region" description="Helical" evidence="8">
    <location>
        <begin position="7"/>
        <end position="25"/>
    </location>
</feature>
<keyword evidence="8" id="KW-0812">Transmembrane</keyword>
<reference evidence="10 11" key="1">
    <citation type="submission" date="2023-01" db="EMBL/GenBank/DDBJ databases">
        <authorList>
            <person name="Whitehead M."/>
        </authorList>
    </citation>
    <scope>NUCLEOTIDE SEQUENCE [LARGE SCALE GENOMIC DNA]</scope>
</reference>
<evidence type="ECO:0000256" key="1">
    <source>
        <dbReference type="ARBA" id="ARBA00004613"/>
    </source>
</evidence>
<sequence>MKSVGSLQCVYFMLFVITIYIVSLGRCAPQNKDNVTSKIVFPSDDQSKATETYYSAAEMCSEYSKLIYSYIKDPVLLLGHNHIIKVKDCHDVLTLIVNGTRADPKEFPHMALLGYNKNPKSNAWACGGSLISNRWILSAAHCEKLDDKTFVRWARLGDLNYLLDTDDARPMDYQIEKRVVHPNYQPPSLYNDIALFRLDEDVKFSAYVRPICLNADPKLQSSPSQMVIATGWGQIHFNGPSSPDLLKVILNMIPANQCKSNYASTGVTQLANGILEESMMCAGYANGEKDTCGGDSGGPLQIAHDNYMCMYTQVGVTSFGKLCAKKNSPGVYTRVSKFLPWIERIVWPKKSA</sequence>
<evidence type="ECO:0000313" key="10">
    <source>
        <dbReference type="EMBL" id="CAI6347491.1"/>
    </source>
</evidence>
<keyword evidence="5 7" id="KW-0720">Serine protease</keyword>
<dbReference type="GO" id="GO:0006508">
    <property type="term" value="P:proteolysis"/>
    <property type="evidence" value="ECO:0007669"/>
    <property type="project" value="UniProtKB-KW"/>
</dbReference>
<gene>
    <name evidence="10" type="ORF">MEUPH1_LOCUS4275</name>
</gene>
<evidence type="ECO:0000256" key="8">
    <source>
        <dbReference type="SAM" id="Phobius"/>
    </source>
</evidence>
<dbReference type="PROSITE" id="PS50240">
    <property type="entry name" value="TRYPSIN_DOM"/>
    <property type="match status" value="1"/>
</dbReference>
<dbReference type="Proteomes" id="UP001160148">
    <property type="component" value="Unassembled WGS sequence"/>
</dbReference>
<dbReference type="SMART" id="SM00020">
    <property type="entry name" value="Tryp_SPc"/>
    <property type="match status" value="1"/>
</dbReference>
<dbReference type="Pfam" id="PF00089">
    <property type="entry name" value="Trypsin"/>
    <property type="match status" value="1"/>
</dbReference>
<dbReference type="GO" id="GO:0005576">
    <property type="term" value="C:extracellular region"/>
    <property type="evidence" value="ECO:0007669"/>
    <property type="project" value="UniProtKB-SubCell"/>
</dbReference>
<dbReference type="InterPro" id="IPR033116">
    <property type="entry name" value="TRYPSIN_SER"/>
</dbReference>
<keyword evidence="8" id="KW-1133">Transmembrane helix</keyword>
<comment type="subcellular location">
    <subcellularLocation>
        <location evidence="1">Secreted</location>
    </subcellularLocation>
</comment>
<keyword evidence="6" id="KW-1015">Disulfide bond</keyword>
<feature type="domain" description="Peptidase S1" evidence="9">
    <location>
        <begin position="96"/>
        <end position="347"/>
    </location>
</feature>
<keyword evidence="4 7" id="KW-0378">Hydrolase</keyword>
<protein>
    <recommendedName>
        <fullName evidence="9">Peptidase S1 domain-containing protein</fullName>
    </recommendedName>
</protein>
<proteinExistence type="predicted"/>
<dbReference type="FunFam" id="2.40.10.10:FF:000015">
    <property type="entry name" value="Atrial natriuretic peptide-converting enzyme"/>
    <property type="match status" value="1"/>
</dbReference>
<dbReference type="GO" id="GO:0004252">
    <property type="term" value="F:serine-type endopeptidase activity"/>
    <property type="evidence" value="ECO:0007669"/>
    <property type="project" value="InterPro"/>
</dbReference>
<dbReference type="InterPro" id="IPR009003">
    <property type="entry name" value="Peptidase_S1_PA"/>
</dbReference>
<evidence type="ECO:0000256" key="7">
    <source>
        <dbReference type="RuleBase" id="RU363034"/>
    </source>
</evidence>
<evidence type="ECO:0000256" key="6">
    <source>
        <dbReference type="ARBA" id="ARBA00023157"/>
    </source>
</evidence>
<keyword evidence="3 7" id="KW-0645">Protease</keyword>
<comment type="caution">
    <text evidence="10">The sequence shown here is derived from an EMBL/GenBank/DDBJ whole genome shotgun (WGS) entry which is preliminary data.</text>
</comment>
<evidence type="ECO:0000256" key="4">
    <source>
        <dbReference type="ARBA" id="ARBA00022801"/>
    </source>
</evidence>
<evidence type="ECO:0000259" key="9">
    <source>
        <dbReference type="PROSITE" id="PS50240"/>
    </source>
</evidence>
<dbReference type="InterPro" id="IPR001314">
    <property type="entry name" value="Peptidase_S1A"/>
</dbReference>
<dbReference type="AlphaFoldDB" id="A0AAV0W0F5"/>